<feature type="transmembrane region" description="Helical" evidence="12">
    <location>
        <begin position="90"/>
        <end position="108"/>
    </location>
</feature>
<keyword evidence="10 12" id="KW-0275">Fatty acid biosynthesis</keyword>
<evidence type="ECO:0000256" key="5">
    <source>
        <dbReference type="ARBA" id="ARBA00022692"/>
    </source>
</evidence>
<reference evidence="14 15" key="1">
    <citation type="submission" date="2015-01" db="EMBL/GenBank/DDBJ databases">
        <title>The Genome Sequence of Ochroconis gallopava CBS43764.</title>
        <authorList>
            <consortium name="The Broad Institute Genomics Platform"/>
            <person name="Cuomo C."/>
            <person name="de Hoog S."/>
            <person name="Gorbushina A."/>
            <person name="Stielow B."/>
            <person name="Teixiera M."/>
            <person name="Abouelleil A."/>
            <person name="Chapman S.B."/>
            <person name="Priest M."/>
            <person name="Young S.K."/>
            <person name="Wortman J."/>
            <person name="Nusbaum C."/>
            <person name="Birren B."/>
        </authorList>
    </citation>
    <scope>NUCLEOTIDE SEQUENCE [LARGE SCALE GENOMIC DNA]</scope>
    <source>
        <strain evidence="14 15">CBS 43764</strain>
    </source>
</reference>
<keyword evidence="5 12" id="KW-0812">Transmembrane</keyword>
<dbReference type="GO" id="GO:0009922">
    <property type="term" value="F:fatty acid elongase activity"/>
    <property type="evidence" value="ECO:0007669"/>
    <property type="project" value="UniProtKB-EC"/>
</dbReference>
<gene>
    <name evidence="14" type="ORF">PV09_02192</name>
</gene>
<evidence type="ECO:0000256" key="13">
    <source>
        <dbReference type="SAM" id="MobiDB-lite"/>
    </source>
</evidence>
<feature type="transmembrane region" description="Helical" evidence="12">
    <location>
        <begin position="260"/>
        <end position="283"/>
    </location>
</feature>
<dbReference type="EC" id="2.3.1.-" evidence="12"/>
<protein>
    <recommendedName>
        <fullName evidence="12">Elongation of fatty acids protein</fullName>
        <ecNumber evidence="12">2.3.1.-</ecNumber>
    </recommendedName>
</protein>
<dbReference type="AlphaFoldDB" id="A0A0D2B7Y4"/>
<comment type="catalytic activity">
    <reaction evidence="11">
        <text>a very-long-chain acyl-CoA + malonyl-CoA + H(+) = a very-long-chain 3-oxoacyl-CoA + CO2 + CoA</text>
        <dbReference type="Rhea" id="RHEA:32727"/>
        <dbReference type="ChEBI" id="CHEBI:15378"/>
        <dbReference type="ChEBI" id="CHEBI:16526"/>
        <dbReference type="ChEBI" id="CHEBI:57287"/>
        <dbReference type="ChEBI" id="CHEBI:57384"/>
        <dbReference type="ChEBI" id="CHEBI:90725"/>
        <dbReference type="ChEBI" id="CHEBI:90736"/>
        <dbReference type="EC" id="2.3.1.199"/>
    </reaction>
</comment>
<keyword evidence="8 12" id="KW-0443">Lipid metabolism</keyword>
<dbReference type="PANTHER" id="PTHR11157">
    <property type="entry name" value="FATTY ACID ACYL TRANSFERASE-RELATED"/>
    <property type="match status" value="1"/>
</dbReference>
<evidence type="ECO:0000256" key="3">
    <source>
        <dbReference type="ARBA" id="ARBA00022516"/>
    </source>
</evidence>
<evidence type="ECO:0000256" key="7">
    <source>
        <dbReference type="ARBA" id="ARBA00022989"/>
    </source>
</evidence>
<evidence type="ECO:0000256" key="2">
    <source>
        <dbReference type="ARBA" id="ARBA00007263"/>
    </source>
</evidence>
<dbReference type="GO" id="GO:0034626">
    <property type="term" value="P:fatty acid elongation, polyunsaturated fatty acid"/>
    <property type="evidence" value="ECO:0007669"/>
    <property type="project" value="TreeGrafter"/>
</dbReference>
<comment type="similarity">
    <text evidence="2 12">Belongs to the ELO family.</text>
</comment>
<feature type="transmembrane region" description="Helical" evidence="12">
    <location>
        <begin position="183"/>
        <end position="204"/>
    </location>
</feature>
<keyword evidence="15" id="KW-1185">Reference proteome</keyword>
<evidence type="ECO:0000256" key="6">
    <source>
        <dbReference type="ARBA" id="ARBA00022832"/>
    </source>
</evidence>
<dbReference type="HOGENOM" id="CLU_048483_6_1_1"/>
<dbReference type="Proteomes" id="UP000053259">
    <property type="component" value="Unassembled WGS sequence"/>
</dbReference>
<feature type="region of interest" description="Disordered" evidence="13">
    <location>
        <begin position="316"/>
        <end position="345"/>
    </location>
</feature>
<comment type="subcellular location">
    <subcellularLocation>
        <location evidence="1">Membrane</location>
        <topology evidence="1">Multi-pass membrane protein</topology>
    </subcellularLocation>
</comment>
<dbReference type="PANTHER" id="PTHR11157:SF134">
    <property type="entry name" value="ELONGATION OF FATTY ACIDS PROTEIN 1-RELATED"/>
    <property type="match status" value="1"/>
</dbReference>
<dbReference type="InterPro" id="IPR002076">
    <property type="entry name" value="ELO_fam"/>
</dbReference>
<keyword evidence="7 12" id="KW-1133">Transmembrane helix</keyword>
<evidence type="ECO:0000256" key="1">
    <source>
        <dbReference type="ARBA" id="ARBA00004141"/>
    </source>
</evidence>
<evidence type="ECO:0000313" key="14">
    <source>
        <dbReference type="EMBL" id="KIW07344.1"/>
    </source>
</evidence>
<organism evidence="14 15">
    <name type="scientific">Verruconis gallopava</name>
    <dbReference type="NCBI Taxonomy" id="253628"/>
    <lineage>
        <taxon>Eukaryota</taxon>
        <taxon>Fungi</taxon>
        <taxon>Dikarya</taxon>
        <taxon>Ascomycota</taxon>
        <taxon>Pezizomycotina</taxon>
        <taxon>Dothideomycetes</taxon>
        <taxon>Pleosporomycetidae</taxon>
        <taxon>Venturiales</taxon>
        <taxon>Sympoventuriaceae</taxon>
        <taxon>Verruconis</taxon>
    </lineage>
</organism>
<dbReference type="GO" id="GO:0030148">
    <property type="term" value="P:sphingolipid biosynthetic process"/>
    <property type="evidence" value="ECO:0007669"/>
    <property type="project" value="TreeGrafter"/>
</dbReference>
<dbReference type="GO" id="GO:0034625">
    <property type="term" value="P:fatty acid elongation, monounsaturated fatty acid"/>
    <property type="evidence" value="ECO:0007669"/>
    <property type="project" value="TreeGrafter"/>
</dbReference>
<dbReference type="OrthoDB" id="434092at2759"/>
<keyword evidence="4 12" id="KW-0808">Transferase</keyword>
<evidence type="ECO:0000313" key="15">
    <source>
        <dbReference type="Proteomes" id="UP000053259"/>
    </source>
</evidence>
<dbReference type="InterPro" id="IPR030457">
    <property type="entry name" value="ELO_CS"/>
</dbReference>
<keyword evidence="3 12" id="KW-0444">Lipid biosynthesis</keyword>
<sequence>MGADWIQFGAPTLDRPFGLALWPIFEKAYGSVMGYAPQDFRFVQGKTPMSTFGVTASTLLAYYVIIFGGREIMRNREPLKLNGLFKIHNLYLTAISGILLVLFLEQLIPEIARNGVFHAICAHDGGWTDKMVVLYYLNYLTKYLELLDTVFLFLKKKPLTFLHTYHHGATALLCYTQLLGQTAVSWVPITLNLTVHVVMYWYYFQSARGIRIWWKQYITIMQITQFILDLGFVYFASYTYFTSTYWDWLPNAGKCAGEEFAAIAGICILSSYLLLFISFYAATYKKPLKGRARARSALKEMASDQVPTVREAARRLSFSSSGKSNAYQLPVQNEKTGMTTRSRKA</sequence>
<keyword evidence="6 12" id="KW-0276">Fatty acid metabolism</keyword>
<dbReference type="VEuPathDB" id="FungiDB:PV09_02192"/>
<feature type="transmembrane region" description="Helical" evidence="12">
    <location>
        <begin position="49"/>
        <end position="69"/>
    </location>
</feature>
<evidence type="ECO:0000256" key="4">
    <source>
        <dbReference type="ARBA" id="ARBA00022679"/>
    </source>
</evidence>
<dbReference type="InParanoid" id="A0A0D2B7Y4"/>
<dbReference type="GeneID" id="27310165"/>
<evidence type="ECO:0000256" key="11">
    <source>
        <dbReference type="ARBA" id="ARBA00047375"/>
    </source>
</evidence>
<proteinExistence type="inferred from homology"/>
<feature type="compositionally biased region" description="Polar residues" evidence="13">
    <location>
        <begin position="317"/>
        <end position="345"/>
    </location>
</feature>
<accession>A0A0D2B7Y4</accession>
<dbReference type="EMBL" id="KN847533">
    <property type="protein sequence ID" value="KIW07344.1"/>
    <property type="molecule type" value="Genomic_DNA"/>
</dbReference>
<evidence type="ECO:0000256" key="9">
    <source>
        <dbReference type="ARBA" id="ARBA00023136"/>
    </source>
</evidence>
<keyword evidence="9 12" id="KW-0472">Membrane</keyword>
<name>A0A0D2B7Y4_9PEZI</name>
<evidence type="ECO:0000256" key="12">
    <source>
        <dbReference type="RuleBase" id="RU361115"/>
    </source>
</evidence>
<dbReference type="Pfam" id="PF01151">
    <property type="entry name" value="ELO"/>
    <property type="match status" value="1"/>
</dbReference>
<dbReference type="PROSITE" id="PS01188">
    <property type="entry name" value="ELO"/>
    <property type="match status" value="1"/>
</dbReference>
<evidence type="ECO:0000256" key="10">
    <source>
        <dbReference type="ARBA" id="ARBA00023160"/>
    </source>
</evidence>
<comment type="catalytic activity">
    <reaction evidence="12">
        <text>an acyl-CoA + malonyl-CoA + H(+) = a 3-oxoacyl-CoA + CO2 + CoA</text>
        <dbReference type="Rhea" id="RHEA:50252"/>
        <dbReference type="ChEBI" id="CHEBI:15378"/>
        <dbReference type="ChEBI" id="CHEBI:16526"/>
        <dbReference type="ChEBI" id="CHEBI:57287"/>
        <dbReference type="ChEBI" id="CHEBI:57384"/>
        <dbReference type="ChEBI" id="CHEBI:58342"/>
        <dbReference type="ChEBI" id="CHEBI:90726"/>
    </reaction>
    <physiologicalReaction direction="left-to-right" evidence="12">
        <dbReference type="Rhea" id="RHEA:50253"/>
    </physiologicalReaction>
</comment>
<dbReference type="GO" id="GO:0005789">
    <property type="term" value="C:endoplasmic reticulum membrane"/>
    <property type="evidence" value="ECO:0007669"/>
    <property type="project" value="TreeGrafter"/>
</dbReference>
<evidence type="ECO:0000256" key="8">
    <source>
        <dbReference type="ARBA" id="ARBA00023098"/>
    </source>
</evidence>
<dbReference type="FunCoup" id="A0A0D2B7Y4">
    <property type="interactions" value="456"/>
</dbReference>
<dbReference type="GO" id="GO:0019367">
    <property type="term" value="P:fatty acid elongation, saturated fatty acid"/>
    <property type="evidence" value="ECO:0007669"/>
    <property type="project" value="TreeGrafter"/>
</dbReference>
<dbReference type="GO" id="GO:0042761">
    <property type="term" value="P:very long-chain fatty acid biosynthetic process"/>
    <property type="evidence" value="ECO:0007669"/>
    <property type="project" value="TreeGrafter"/>
</dbReference>
<feature type="transmembrane region" description="Helical" evidence="12">
    <location>
        <begin position="216"/>
        <end position="240"/>
    </location>
</feature>
<dbReference type="RefSeq" id="XP_016217213.1">
    <property type="nucleotide sequence ID" value="XM_016355197.1"/>
</dbReference>
<dbReference type="STRING" id="253628.A0A0D2B7Y4"/>